<organism evidence="9 10">
    <name type="scientific">Arthrobacter woluwensis</name>
    <dbReference type="NCBI Taxonomy" id="156980"/>
    <lineage>
        <taxon>Bacteria</taxon>
        <taxon>Bacillati</taxon>
        <taxon>Actinomycetota</taxon>
        <taxon>Actinomycetes</taxon>
        <taxon>Micrococcales</taxon>
        <taxon>Micrococcaceae</taxon>
        <taxon>Arthrobacter</taxon>
    </lineage>
</organism>
<evidence type="ECO:0000256" key="8">
    <source>
        <dbReference type="RuleBase" id="RU364100"/>
    </source>
</evidence>
<evidence type="ECO:0000313" key="10">
    <source>
        <dbReference type="Proteomes" id="UP000182652"/>
    </source>
</evidence>
<dbReference type="GO" id="GO:0006508">
    <property type="term" value="P:proteolysis"/>
    <property type="evidence" value="ECO:0007669"/>
    <property type="project" value="UniProtKB-KW"/>
</dbReference>
<dbReference type="GO" id="GO:0003697">
    <property type="term" value="F:single-stranded DNA binding"/>
    <property type="evidence" value="ECO:0007669"/>
    <property type="project" value="InterPro"/>
</dbReference>
<dbReference type="GO" id="GO:0016829">
    <property type="term" value="F:lyase activity"/>
    <property type="evidence" value="ECO:0007669"/>
    <property type="project" value="UniProtKB-KW"/>
</dbReference>
<protein>
    <recommendedName>
        <fullName evidence="8">Abasic site processing protein</fullName>
        <ecNumber evidence="8">3.4.-.-</ecNumber>
    </recommendedName>
</protein>
<keyword evidence="5" id="KW-0190">Covalent protein-DNA linkage</keyword>
<keyword evidence="3" id="KW-0227">DNA damage</keyword>
<dbReference type="GO" id="GO:0106300">
    <property type="term" value="P:protein-DNA covalent cross-linking repair"/>
    <property type="evidence" value="ECO:0007669"/>
    <property type="project" value="InterPro"/>
</dbReference>
<dbReference type="Pfam" id="PF02586">
    <property type="entry name" value="SRAP"/>
    <property type="match status" value="1"/>
</dbReference>
<accession>A0A1H4JQV1</accession>
<dbReference type="STRING" id="156980.SAMN04489745_0320"/>
<dbReference type="GO" id="GO:0008233">
    <property type="term" value="F:peptidase activity"/>
    <property type="evidence" value="ECO:0007669"/>
    <property type="project" value="UniProtKB-KW"/>
</dbReference>
<evidence type="ECO:0000256" key="6">
    <source>
        <dbReference type="ARBA" id="ARBA00023125"/>
    </source>
</evidence>
<keyword evidence="10" id="KW-1185">Reference proteome</keyword>
<keyword evidence="6" id="KW-0238">DNA-binding</keyword>
<evidence type="ECO:0000256" key="1">
    <source>
        <dbReference type="ARBA" id="ARBA00008136"/>
    </source>
</evidence>
<gene>
    <name evidence="9" type="ORF">SAMN04489745_0320</name>
</gene>
<evidence type="ECO:0000256" key="3">
    <source>
        <dbReference type="ARBA" id="ARBA00022763"/>
    </source>
</evidence>
<dbReference type="EC" id="3.4.-.-" evidence="8"/>
<name>A0A1H4JQV1_9MICC</name>
<dbReference type="PANTHER" id="PTHR13604">
    <property type="entry name" value="DC12-RELATED"/>
    <property type="match status" value="1"/>
</dbReference>
<evidence type="ECO:0000313" key="9">
    <source>
        <dbReference type="EMBL" id="SEB48325.1"/>
    </source>
</evidence>
<evidence type="ECO:0000256" key="2">
    <source>
        <dbReference type="ARBA" id="ARBA00022670"/>
    </source>
</evidence>
<reference evidence="9 10" key="1">
    <citation type="submission" date="2016-10" db="EMBL/GenBank/DDBJ databases">
        <authorList>
            <person name="de Groot N.N."/>
        </authorList>
    </citation>
    <scope>NUCLEOTIDE SEQUENCE [LARGE SCALE GENOMIC DNA]</scope>
    <source>
        <strain evidence="9 10">DSM 10495</strain>
    </source>
</reference>
<evidence type="ECO:0000256" key="4">
    <source>
        <dbReference type="ARBA" id="ARBA00022801"/>
    </source>
</evidence>
<sequence length="244" mass="26817">MAQSAEDLAAEFEADHFAEDRPFPPSWNIPPTSDVPIVLERLVDGELRRRLHIAHWGLVPRWAKDESVGVRSFNARSETAAEKPTFRSALKARRCAVPAEGYFEWLKGTGAAKQPFYVHPADGSLLAFAGLYEWWRDPGKEEGAPDAWLLSTSILTMAAPAPDHEVPVLAELGRLHDRLPLALGRDSLAEWLNPSEHDGAGLLEAVRAGGHEQASHWVLDRADPAVGNVRNNSPALLRESGSLF</sequence>
<dbReference type="PANTHER" id="PTHR13604:SF0">
    <property type="entry name" value="ABASIC SITE PROCESSING PROTEIN HMCES"/>
    <property type="match status" value="1"/>
</dbReference>
<dbReference type="SUPFAM" id="SSF143081">
    <property type="entry name" value="BB1717-like"/>
    <property type="match status" value="1"/>
</dbReference>
<keyword evidence="2 8" id="KW-0645">Protease</keyword>
<dbReference type="EMBL" id="FNSN01000003">
    <property type="protein sequence ID" value="SEB48325.1"/>
    <property type="molecule type" value="Genomic_DNA"/>
</dbReference>
<keyword evidence="7" id="KW-0456">Lyase</keyword>
<dbReference type="Proteomes" id="UP000182652">
    <property type="component" value="Unassembled WGS sequence"/>
</dbReference>
<dbReference type="Gene3D" id="3.90.1680.10">
    <property type="entry name" value="SOS response associated peptidase-like"/>
    <property type="match status" value="1"/>
</dbReference>
<comment type="similarity">
    <text evidence="1 8">Belongs to the SOS response-associated peptidase family.</text>
</comment>
<proteinExistence type="inferred from homology"/>
<dbReference type="InterPro" id="IPR036590">
    <property type="entry name" value="SRAP-like"/>
</dbReference>
<evidence type="ECO:0000256" key="7">
    <source>
        <dbReference type="ARBA" id="ARBA00023239"/>
    </source>
</evidence>
<dbReference type="AlphaFoldDB" id="A0A1H4JQV1"/>
<evidence type="ECO:0000256" key="5">
    <source>
        <dbReference type="ARBA" id="ARBA00023124"/>
    </source>
</evidence>
<keyword evidence="4 8" id="KW-0378">Hydrolase</keyword>
<dbReference type="InterPro" id="IPR003738">
    <property type="entry name" value="SRAP"/>
</dbReference>